<reference evidence="1" key="2">
    <citation type="submission" date="2022-10" db="EMBL/GenBank/DDBJ databases">
        <authorList>
            <person name="Ngo T.-E."/>
        </authorList>
    </citation>
    <scope>NUCLEOTIDE SEQUENCE</scope>
    <source>
        <strain evidence="1">JHB</strain>
    </source>
</reference>
<evidence type="ECO:0000313" key="1">
    <source>
        <dbReference type="EMBL" id="WAN69791.1"/>
    </source>
</evidence>
<protein>
    <submittedName>
        <fullName evidence="1">Uncharacterized protein</fullName>
    </submittedName>
</protein>
<accession>A0A9Q9SUB6</accession>
<dbReference type="EMBL" id="CP017708">
    <property type="protein sequence ID" value="WAN69791.1"/>
    <property type="molecule type" value="Genomic_DNA"/>
</dbReference>
<organism evidence="1">
    <name type="scientific">Moorena producens (strain JHB)</name>
    <dbReference type="NCBI Taxonomy" id="1454205"/>
    <lineage>
        <taxon>Bacteria</taxon>
        <taxon>Bacillati</taxon>
        <taxon>Cyanobacteriota</taxon>
        <taxon>Cyanophyceae</taxon>
        <taxon>Coleofasciculales</taxon>
        <taxon>Coleofasciculaceae</taxon>
        <taxon>Moorena</taxon>
    </lineage>
</organism>
<dbReference type="AlphaFoldDB" id="A0A9Q9SUB6"/>
<name>A0A9Q9SUB6_MOOP1</name>
<gene>
    <name evidence="1" type="ORF">BJP36_37495</name>
</gene>
<sequence length="48" mass="5737">MLIADELMNGRLRDEEKLPRLCDRIKPHTIQLRQYSRLPTPDSRLPSY</sequence>
<proteinExistence type="predicted"/>
<reference evidence="1" key="1">
    <citation type="journal article" date="2017" name="Proc. Natl. Acad. Sci. U.S.A.">
        <title>Comparative genomics uncovers the prolific and distinctive metabolic potential of the cyanobacterial genus Moorea.</title>
        <authorList>
            <person name="Leao T."/>
            <person name="Castelao G."/>
            <person name="Korobeynikov A."/>
            <person name="Monroe E.A."/>
            <person name="Podell S."/>
            <person name="Glukhov E."/>
            <person name="Allen E.E."/>
            <person name="Gerwick W.H."/>
            <person name="Gerwick L."/>
        </authorList>
    </citation>
    <scope>NUCLEOTIDE SEQUENCE</scope>
    <source>
        <strain evidence="1">JHB</strain>
    </source>
</reference>
<dbReference type="Proteomes" id="UP000176944">
    <property type="component" value="Chromosome"/>
</dbReference>